<dbReference type="Pfam" id="PF18912">
    <property type="entry name" value="DZR_2"/>
    <property type="match status" value="1"/>
</dbReference>
<reference evidence="4" key="1">
    <citation type="submission" date="2016-10" db="EMBL/GenBank/DDBJ databases">
        <title>Sequence of Gallionella enrichment culture.</title>
        <authorList>
            <person name="Poehlein A."/>
            <person name="Muehling M."/>
            <person name="Daniel R."/>
        </authorList>
    </citation>
    <scope>NUCLEOTIDE SEQUENCE</scope>
</reference>
<dbReference type="EMBL" id="MLJW01000003">
    <property type="protein sequence ID" value="OIR18222.1"/>
    <property type="molecule type" value="Genomic_DNA"/>
</dbReference>
<dbReference type="SUPFAM" id="SSF53271">
    <property type="entry name" value="PRTase-like"/>
    <property type="match status" value="1"/>
</dbReference>
<name>A0A1J5U1R0_9ZZZZ</name>
<protein>
    <submittedName>
        <fullName evidence="4">Ribose-phosphate pyrophosphokinase</fullName>
    </submittedName>
</protein>
<dbReference type="CDD" id="cd06223">
    <property type="entry name" value="PRTases_typeI"/>
    <property type="match status" value="1"/>
</dbReference>
<sequence>MSILSHRPLDISAKFMRLLPAQPCLLCGAPSQSGLCCAACDAELPRLTGKHCPVCALPTPAGDVCGECLKQPPAFDHTVAAFSYNFPLDKLIQSLKFRDRLILVNYLADAVVKRVTATPDCLVALPLHPVRLRERGFNQSMLLARRISRRLDIPLLAHACERVRNTPPQSSLPWKERDKNMRQAFTCKSDAGVRGKHVAIVDDVMTTGASIGELAQALKQAGAREVSAWVVARTLPHDH</sequence>
<organism evidence="4">
    <name type="scientific">mine drainage metagenome</name>
    <dbReference type="NCBI Taxonomy" id="410659"/>
    <lineage>
        <taxon>unclassified sequences</taxon>
        <taxon>metagenomes</taxon>
        <taxon>ecological metagenomes</taxon>
    </lineage>
</organism>
<dbReference type="InterPro" id="IPR044005">
    <property type="entry name" value="DZR_2"/>
</dbReference>
<gene>
    <name evidence="4" type="primary">prs_3</name>
    <name evidence="4" type="ORF">GALL_15500</name>
</gene>
<comment type="similarity">
    <text evidence="1">Belongs to the ComF/GntX family.</text>
</comment>
<dbReference type="Pfam" id="PF00156">
    <property type="entry name" value="Pribosyltran"/>
    <property type="match status" value="1"/>
</dbReference>
<dbReference type="InterPro" id="IPR000836">
    <property type="entry name" value="PRTase_dom"/>
</dbReference>
<evidence type="ECO:0000259" key="3">
    <source>
        <dbReference type="Pfam" id="PF18912"/>
    </source>
</evidence>
<evidence type="ECO:0000259" key="2">
    <source>
        <dbReference type="Pfam" id="PF00156"/>
    </source>
</evidence>
<dbReference type="InterPro" id="IPR029057">
    <property type="entry name" value="PRTase-like"/>
</dbReference>
<dbReference type="PANTHER" id="PTHR47505:SF1">
    <property type="entry name" value="DNA UTILIZATION PROTEIN YHGH"/>
    <property type="match status" value="1"/>
</dbReference>
<keyword evidence="4" id="KW-0808">Transferase</keyword>
<comment type="caution">
    <text evidence="4">The sequence shown here is derived from an EMBL/GenBank/DDBJ whole genome shotgun (WGS) entry which is preliminary data.</text>
</comment>
<dbReference type="InterPro" id="IPR051910">
    <property type="entry name" value="ComF/GntX_DNA_util-trans"/>
</dbReference>
<keyword evidence="4" id="KW-0418">Kinase</keyword>
<dbReference type="GO" id="GO:0016301">
    <property type="term" value="F:kinase activity"/>
    <property type="evidence" value="ECO:0007669"/>
    <property type="project" value="UniProtKB-KW"/>
</dbReference>
<accession>A0A1J5U1R0</accession>
<dbReference type="AlphaFoldDB" id="A0A1J5U1R0"/>
<feature type="domain" description="Double zinc ribbon" evidence="3">
    <location>
        <begin position="18"/>
        <end position="69"/>
    </location>
</feature>
<proteinExistence type="inferred from homology"/>
<evidence type="ECO:0000256" key="1">
    <source>
        <dbReference type="ARBA" id="ARBA00008007"/>
    </source>
</evidence>
<dbReference type="PANTHER" id="PTHR47505">
    <property type="entry name" value="DNA UTILIZATION PROTEIN YHGH"/>
    <property type="match status" value="1"/>
</dbReference>
<dbReference type="Gene3D" id="3.40.50.2020">
    <property type="match status" value="1"/>
</dbReference>
<evidence type="ECO:0000313" key="4">
    <source>
        <dbReference type="EMBL" id="OIR18222.1"/>
    </source>
</evidence>
<feature type="domain" description="Phosphoribosyltransferase" evidence="2">
    <location>
        <begin position="140"/>
        <end position="232"/>
    </location>
</feature>